<reference evidence="2" key="1">
    <citation type="submission" date="2021-12" db="EMBL/GenBank/DDBJ databases">
        <authorList>
            <person name="Martin H S."/>
        </authorList>
    </citation>
    <scope>NUCLEOTIDE SEQUENCE</scope>
</reference>
<sequence length="107" mass="11942">MLSWLTRGASSSSPDSAERNPLVLPFRVPRSYGSVFPYYRFMRDALGEVLPNEEKVTNNFGGERFDSSAATTSYYTFRHNVSGLRAKCCLQSEPSIAPPPRLSSGFR</sequence>
<organism evidence="2 3">
    <name type="scientific">Brenthis ino</name>
    <name type="common">lesser marbled fritillary</name>
    <dbReference type="NCBI Taxonomy" id="405034"/>
    <lineage>
        <taxon>Eukaryota</taxon>
        <taxon>Metazoa</taxon>
        <taxon>Ecdysozoa</taxon>
        <taxon>Arthropoda</taxon>
        <taxon>Hexapoda</taxon>
        <taxon>Insecta</taxon>
        <taxon>Pterygota</taxon>
        <taxon>Neoptera</taxon>
        <taxon>Endopterygota</taxon>
        <taxon>Lepidoptera</taxon>
        <taxon>Glossata</taxon>
        <taxon>Ditrysia</taxon>
        <taxon>Papilionoidea</taxon>
        <taxon>Nymphalidae</taxon>
        <taxon>Heliconiinae</taxon>
        <taxon>Argynnini</taxon>
        <taxon>Brenthis</taxon>
    </lineage>
</organism>
<dbReference type="EMBL" id="OV170222">
    <property type="protein sequence ID" value="CAH0720936.1"/>
    <property type="molecule type" value="Genomic_DNA"/>
</dbReference>
<dbReference type="AlphaFoldDB" id="A0A8J9UIJ0"/>
<keyword evidence="3" id="KW-1185">Reference proteome</keyword>
<dbReference type="Proteomes" id="UP000838878">
    <property type="component" value="Chromosome 2"/>
</dbReference>
<accession>A0A8J9UIJ0</accession>
<protein>
    <submittedName>
        <fullName evidence="2">Uncharacterized protein</fullName>
    </submittedName>
</protein>
<gene>
    <name evidence="2" type="ORF">BINO364_LOCUS7095</name>
</gene>
<evidence type="ECO:0000313" key="3">
    <source>
        <dbReference type="Proteomes" id="UP000838878"/>
    </source>
</evidence>
<dbReference type="OrthoDB" id="7439502at2759"/>
<evidence type="ECO:0000256" key="1">
    <source>
        <dbReference type="SAM" id="MobiDB-lite"/>
    </source>
</evidence>
<evidence type="ECO:0000313" key="2">
    <source>
        <dbReference type="EMBL" id="CAH0720936.1"/>
    </source>
</evidence>
<proteinExistence type="predicted"/>
<name>A0A8J9UIJ0_9NEOP</name>
<feature type="non-terminal residue" evidence="2">
    <location>
        <position position="107"/>
    </location>
</feature>
<feature type="region of interest" description="Disordered" evidence="1">
    <location>
        <begin position="1"/>
        <end position="20"/>
    </location>
</feature>